<evidence type="ECO:0000256" key="1">
    <source>
        <dbReference type="PROSITE-ProRule" id="PRU10141"/>
    </source>
</evidence>
<feature type="binding site" evidence="1">
    <location>
        <position position="68"/>
    </location>
    <ligand>
        <name>ATP</name>
        <dbReference type="ChEBI" id="CHEBI:30616"/>
    </ligand>
</feature>
<evidence type="ECO:0000313" key="4">
    <source>
        <dbReference type="WBParaSite" id="HDID_0000098301-mRNA-1"/>
    </source>
</evidence>
<dbReference type="Proteomes" id="UP000274504">
    <property type="component" value="Unassembled WGS sequence"/>
</dbReference>
<dbReference type="GO" id="GO:0005524">
    <property type="term" value="F:ATP binding"/>
    <property type="evidence" value="ECO:0007669"/>
    <property type="project" value="UniProtKB-UniRule"/>
</dbReference>
<proteinExistence type="predicted"/>
<dbReference type="InterPro" id="IPR017441">
    <property type="entry name" value="Protein_kinase_ATP_BS"/>
</dbReference>
<dbReference type="InterPro" id="IPR011009">
    <property type="entry name" value="Kinase-like_dom_sf"/>
</dbReference>
<accession>A0A0R3S9P2</accession>
<name>A0A0R3S9P2_HYMDI</name>
<sequence>MRRCPEGTLSISSKQLSIKRPKEEINFMDAESYGNMKDYDLIRNIGEGTFGEAFKATGKETRELFAKKMSKSISKYSERCELGTNVME</sequence>
<dbReference type="SUPFAM" id="SSF56112">
    <property type="entry name" value="Protein kinase-like (PK-like)"/>
    <property type="match status" value="1"/>
</dbReference>
<dbReference type="EMBL" id="UYSG01000154">
    <property type="protein sequence ID" value="VDL18445.1"/>
    <property type="molecule type" value="Genomic_DNA"/>
</dbReference>
<protein>
    <submittedName>
        <fullName evidence="4">Protein kinase domain-containing protein</fullName>
    </submittedName>
</protein>
<dbReference type="WBParaSite" id="HDID_0000098301-mRNA-1">
    <property type="protein sequence ID" value="HDID_0000098301-mRNA-1"/>
    <property type="gene ID" value="HDID_0000098301"/>
</dbReference>
<gene>
    <name evidence="2" type="ORF">HDID_LOCUS984</name>
</gene>
<reference evidence="4" key="1">
    <citation type="submission" date="2017-02" db="UniProtKB">
        <authorList>
            <consortium name="WormBaseParasite"/>
        </authorList>
    </citation>
    <scope>IDENTIFICATION</scope>
</reference>
<dbReference type="PROSITE" id="PS00107">
    <property type="entry name" value="PROTEIN_KINASE_ATP"/>
    <property type="match status" value="1"/>
</dbReference>
<dbReference type="Gene3D" id="3.30.200.20">
    <property type="entry name" value="Phosphorylase Kinase, domain 1"/>
    <property type="match status" value="1"/>
</dbReference>
<evidence type="ECO:0000313" key="2">
    <source>
        <dbReference type="EMBL" id="VDL18445.1"/>
    </source>
</evidence>
<dbReference type="OrthoDB" id="204883at2759"/>
<organism evidence="4">
    <name type="scientific">Hymenolepis diminuta</name>
    <name type="common">Rat tapeworm</name>
    <dbReference type="NCBI Taxonomy" id="6216"/>
    <lineage>
        <taxon>Eukaryota</taxon>
        <taxon>Metazoa</taxon>
        <taxon>Spiralia</taxon>
        <taxon>Lophotrochozoa</taxon>
        <taxon>Platyhelminthes</taxon>
        <taxon>Cestoda</taxon>
        <taxon>Eucestoda</taxon>
        <taxon>Cyclophyllidea</taxon>
        <taxon>Hymenolepididae</taxon>
        <taxon>Hymenolepis</taxon>
    </lineage>
</organism>
<reference evidence="2 3" key="2">
    <citation type="submission" date="2018-11" db="EMBL/GenBank/DDBJ databases">
        <authorList>
            <consortium name="Pathogen Informatics"/>
        </authorList>
    </citation>
    <scope>NUCLEOTIDE SEQUENCE [LARGE SCALE GENOMIC DNA]</scope>
</reference>
<dbReference type="AlphaFoldDB" id="A0A0R3S9P2"/>
<evidence type="ECO:0000313" key="3">
    <source>
        <dbReference type="Proteomes" id="UP000274504"/>
    </source>
</evidence>
<keyword evidence="1" id="KW-0067">ATP-binding</keyword>
<keyword evidence="1" id="KW-0547">Nucleotide-binding</keyword>